<sequence length="62" mass="7010">MHKAPTYAETPSNFMDRNILIGELNGQVKVWKELKNEVSTQHEVGGAKNPMIVYVALILEQK</sequence>
<dbReference type="AlphaFoldDB" id="A0A2P2NZS5"/>
<protein>
    <submittedName>
        <fullName evidence="1">Uncharacterized protein</fullName>
    </submittedName>
</protein>
<evidence type="ECO:0000313" key="1">
    <source>
        <dbReference type="EMBL" id="MBX47973.1"/>
    </source>
</evidence>
<dbReference type="EMBL" id="GGEC01067489">
    <property type="protein sequence ID" value="MBX47973.1"/>
    <property type="molecule type" value="Transcribed_RNA"/>
</dbReference>
<accession>A0A2P2NZS5</accession>
<name>A0A2P2NZS5_RHIMU</name>
<organism evidence="1">
    <name type="scientific">Rhizophora mucronata</name>
    <name type="common">Asiatic mangrove</name>
    <dbReference type="NCBI Taxonomy" id="61149"/>
    <lineage>
        <taxon>Eukaryota</taxon>
        <taxon>Viridiplantae</taxon>
        <taxon>Streptophyta</taxon>
        <taxon>Embryophyta</taxon>
        <taxon>Tracheophyta</taxon>
        <taxon>Spermatophyta</taxon>
        <taxon>Magnoliopsida</taxon>
        <taxon>eudicotyledons</taxon>
        <taxon>Gunneridae</taxon>
        <taxon>Pentapetalae</taxon>
        <taxon>rosids</taxon>
        <taxon>fabids</taxon>
        <taxon>Malpighiales</taxon>
        <taxon>Rhizophoraceae</taxon>
        <taxon>Rhizophora</taxon>
    </lineage>
</organism>
<reference evidence="1" key="1">
    <citation type="submission" date="2018-02" db="EMBL/GenBank/DDBJ databases">
        <title>Rhizophora mucronata_Transcriptome.</title>
        <authorList>
            <person name="Meera S.P."/>
            <person name="Sreeshan A."/>
            <person name="Augustine A."/>
        </authorList>
    </citation>
    <scope>NUCLEOTIDE SEQUENCE</scope>
    <source>
        <tissue evidence="1">Leaf</tissue>
    </source>
</reference>
<proteinExistence type="predicted"/>